<dbReference type="RefSeq" id="WP_198637920.1">
    <property type="nucleotide sequence ID" value="NZ_JAEHNY010000003.1"/>
</dbReference>
<comment type="caution">
    <text evidence="2">The sequence shown here is derived from an EMBL/GenBank/DDBJ whole genome shotgun (WGS) entry which is preliminary data.</text>
</comment>
<accession>A0ABS0TDM3</accession>
<evidence type="ECO:0000313" key="2">
    <source>
        <dbReference type="EMBL" id="MBI6119146.1"/>
    </source>
</evidence>
<name>A0ABS0TDM3_9FLAO</name>
<dbReference type="Proteomes" id="UP000635665">
    <property type="component" value="Unassembled WGS sequence"/>
</dbReference>
<dbReference type="InterPro" id="IPR046920">
    <property type="entry name" value="ABC-3C_CTD1"/>
</dbReference>
<gene>
    <name evidence="2" type="ORF">I6U50_03820</name>
</gene>
<keyword evidence="3" id="KW-1185">Reference proteome</keyword>
<proteinExistence type="predicted"/>
<evidence type="ECO:0000313" key="3">
    <source>
        <dbReference type="Proteomes" id="UP000635665"/>
    </source>
</evidence>
<reference evidence="2 3" key="1">
    <citation type="submission" date="2020-12" db="EMBL/GenBank/DDBJ databases">
        <title>Salegentibacter orientalis sp. nov., isolated from costal sediment.</title>
        <authorList>
            <person name="Lian F.-B."/>
        </authorList>
    </citation>
    <scope>NUCLEOTIDE SEQUENCE [LARGE SCALE GENOMIC DNA]</scope>
    <source>
        <strain evidence="2 3">F60176</strain>
    </source>
</reference>
<protein>
    <submittedName>
        <fullName evidence="2">DUF4297 domain-containing protein</fullName>
    </submittedName>
</protein>
<feature type="domain" description="ABC-three component systems C-terminal" evidence="1">
    <location>
        <begin position="127"/>
        <end position="387"/>
    </location>
</feature>
<dbReference type="EMBL" id="JAEHNY010000003">
    <property type="protein sequence ID" value="MBI6119146.1"/>
    <property type="molecule type" value="Genomic_DNA"/>
</dbReference>
<evidence type="ECO:0000259" key="1">
    <source>
        <dbReference type="Pfam" id="PF20276"/>
    </source>
</evidence>
<sequence>MAVSQLIDPNDIHTAAATWSGFIYQGKVALYHVLKLLNADSDNVKYNLQLDSLEDFAIVEKVDGQIRPITLHQVKAMKSRLYSSYKEAFEKLEKRIDDFPCEAAYFHLTTENEKSVDEIKREHPKMDIYNNYDGNCFCPLDEIDEKCEREISEYLRKQNLDHFDTTEIRQIFRNNLESIISGRIIEIHSKNHKDDMKIREGAYHSIIPLKDFDIILKTDPQKSLDNEDYYLFLTKELLNQYYCEFCLETTEDLEDRGEILTEDEREKLSDYLQQINDLDKNSLLTFIQGLLPNRKVKLQTIKELKDFNVQQDEFQDAFLQILLELIRPSGKIGQNLSWKGTDNLRYTATAINTGQATKYKICKRIYKNISDIDIDVPYEANKLITTSIDIESLKNELNLQNEIEEEQNSEKNNIVKWYDIGLISLNNAKKKIK</sequence>
<dbReference type="Pfam" id="PF20276">
    <property type="entry name" value="CTD1"/>
    <property type="match status" value="1"/>
</dbReference>
<organism evidence="2 3">
    <name type="scientific">Salegentibacter maritimus</name>
    <dbReference type="NCBI Taxonomy" id="2794347"/>
    <lineage>
        <taxon>Bacteria</taxon>
        <taxon>Pseudomonadati</taxon>
        <taxon>Bacteroidota</taxon>
        <taxon>Flavobacteriia</taxon>
        <taxon>Flavobacteriales</taxon>
        <taxon>Flavobacteriaceae</taxon>
        <taxon>Salegentibacter</taxon>
    </lineage>
</organism>